<name>C0E1S2_9CORY</name>
<dbReference type="HOGENOM" id="CLU_3151797_0_0_11"/>
<dbReference type="EMBL" id="ACEB01000013">
    <property type="protein sequence ID" value="EEG27606.1"/>
    <property type="molecule type" value="Genomic_DNA"/>
</dbReference>
<evidence type="ECO:0000313" key="2">
    <source>
        <dbReference type="Proteomes" id="UP000006247"/>
    </source>
</evidence>
<gene>
    <name evidence="1" type="ORF">CORMATOL_00925</name>
</gene>
<proteinExistence type="predicted"/>
<comment type="caution">
    <text evidence="1">The sequence shown here is derived from an EMBL/GenBank/DDBJ whole genome shotgun (WGS) entry which is preliminary data.</text>
</comment>
<reference evidence="1 2" key="1">
    <citation type="submission" date="2009-01" db="EMBL/GenBank/DDBJ databases">
        <authorList>
            <person name="Fulton L."/>
            <person name="Clifton S."/>
            <person name="Chinwalla A.T."/>
            <person name="Mitreva M."/>
            <person name="Sodergren E."/>
            <person name="Weinstock G."/>
            <person name="Clifton S."/>
            <person name="Dooling D.J."/>
            <person name="Fulton B."/>
            <person name="Minx P."/>
            <person name="Pepin K.H."/>
            <person name="Johnson M."/>
            <person name="Bhonagiri V."/>
            <person name="Nash W.E."/>
            <person name="Mardis E.R."/>
            <person name="Wilson R.K."/>
        </authorList>
    </citation>
    <scope>NUCLEOTIDE SEQUENCE [LARGE SCALE GENOMIC DNA]</scope>
    <source>
        <strain evidence="1 2">ATCC 33806</strain>
    </source>
</reference>
<protein>
    <submittedName>
        <fullName evidence="1">Uncharacterized protein</fullName>
    </submittedName>
</protein>
<accession>C0E1S2</accession>
<organism evidence="1 2">
    <name type="scientific">Corynebacterium matruchotii ATCC 33806</name>
    <dbReference type="NCBI Taxonomy" id="566549"/>
    <lineage>
        <taxon>Bacteria</taxon>
        <taxon>Bacillati</taxon>
        <taxon>Actinomycetota</taxon>
        <taxon>Actinomycetes</taxon>
        <taxon>Mycobacteriales</taxon>
        <taxon>Corynebacteriaceae</taxon>
        <taxon>Corynebacterium</taxon>
    </lineage>
</organism>
<sequence length="48" mass="5148">MVTIGETGGFRANLHAYTPDRRPDSCVTIAVSSQLGGQNPHTAQNQHI</sequence>
<dbReference type="Proteomes" id="UP000006247">
    <property type="component" value="Unassembled WGS sequence"/>
</dbReference>
<evidence type="ECO:0000313" key="1">
    <source>
        <dbReference type="EMBL" id="EEG27606.1"/>
    </source>
</evidence>
<dbReference type="AlphaFoldDB" id="C0E1S2"/>